<protein>
    <recommendedName>
        <fullName evidence="3">YbjN domain-containing protein</fullName>
    </recommendedName>
</protein>
<name>A0A9X4LY27_9ACTN</name>
<keyword evidence="2" id="KW-1185">Reference proteome</keyword>
<evidence type="ECO:0000313" key="1">
    <source>
        <dbReference type="EMBL" id="MDG3013307.1"/>
    </source>
</evidence>
<reference evidence="1" key="1">
    <citation type="submission" date="2022-08" db="EMBL/GenBank/DDBJ databases">
        <title>Genome analysis of Corynebacteriales strain.</title>
        <authorList>
            <person name="Lee S.D."/>
        </authorList>
    </citation>
    <scope>NUCLEOTIDE SEQUENCE</scope>
    <source>
        <strain evidence="1">D3-21</strain>
    </source>
</reference>
<evidence type="ECO:0000313" key="2">
    <source>
        <dbReference type="Proteomes" id="UP001152755"/>
    </source>
</evidence>
<dbReference type="Proteomes" id="UP001152755">
    <property type="component" value="Unassembled WGS sequence"/>
</dbReference>
<accession>A0A9X4LY27</accession>
<comment type="caution">
    <text evidence="1">The sequence shown here is derived from an EMBL/GenBank/DDBJ whole genome shotgun (WGS) entry which is preliminary data.</text>
</comment>
<dbReference type="EMBL" id="JANRHA010000001">
    <property type="protein sequence ID" value="MDG3013307.1"/>
    <property type="molecule type" value="Genomic_DNA"/>
</dbReference>
<dbReference type="AlphaFoldDB" id="A0A9X4LY27"/>
<evidence type="ECO:0008006" key="3">
    <source>
        <dbReference type="Google" id="ProtNLM"/>
    </source>
</evidence>
<proteinExistence type="predicted"/>
<organism evidence="1 2">
    <name type="scientific">Speluncibacter jeojiensis</name>
    <dbReference type="NCBI Taxonomy" id="2710754"/>
    <lineage>
        <taxon>Bacteria</taxon>
        <taxon>Bacillati</taxon>
        <taxon>Actinomycetota</taxon>
        <taxon>Actinomycetes</taxon>
        <taxon>Mycobacteriales</taxon>
        <taxon>Speluncibacteraceae</taxon>
        <taxon>Speluncibacter</taxon>
    </lineage>
</organism>
<sequence length="144" mass="15259">MTDSEVGALAELRERVRVQLGPLVDMRSPAAPTNGDDALSFDYAGAPCAVRAFALADGLDVLSMTCVLAWDIPLGPDLRATVARAAESVQFGSVNVIERPDSADVLLQYTFPAGTLEPEALRTMLLLVLSGVGEMRESLRALNG</sequence>
<gene>
    <name evidence="1" type="ORF">NVS88_01900</name>
</gene>
<dbReference type="RefSeq" id="WP_277834259.1">
    <property type="nucleotide sequence ID" value="NZ_JAAIVF010000006.1"/>
</dbReference>